<feature type="compositionally biased region" description="Basic and acidic residues" evidence="1">
    <location>
        <begin position="276"/>
        <end position="290"/>
    </location>
</feature>
<evidence type="ECO:0000313" key="2">
    <source>
        <dbReference type="EMBL" id="TKA33624.1"/>
    </source>
</evidence>
<dbReference type="EMBL" id="NAJL01000002">
    <property type="protein sequence ID" value="TKA33624.1"/>
    <property type="molecule type" value="Genomic_DNA"/>
</dbReference>
<protein>
    <submittedName>
        <fullName evidence="2">Uncharacterized protein</fullName>
    </submittedName>
</protein>
<feature type="compositionally biased region" description="Low complexity" evidence="1">
    <location>
        <begin position="10"/>
        <end position="23"/>
    </location>
</feature>
<feature type="region of interest" description="Disordered" evidence="1">
    <location>
        <begin position="146"/>
        <end position="348"/>
    </location>
</feature>
<dbReference type="Proteomes" id="UP000308549">
    <property type="component" value="Unassembled WGS sequence"/>
</dbReference>
<proteinExistence type="predicted"/>
<name>A0A4U0UDY9_9PEZI</name>
<reference evidence="2 3" key="1">
    <citation type="submission" date="2017-03" db="EMBL/GenBank/DDBJ databases">
        <title>Genomes of endolithic fungi from Antarctica.</title>
        <authorList>
            <person name="Coleine C."/>
            <person name="Masonjones S."/>
            <person name="Stajich J.E."/>
        </authorList>
    </citation>
    <scope>NUCLEOTIDE SEQUENCE [LARGE SCALE GENOMIC DNA]</scope>
    <source>
        <strain evidence="2 3">CCFEE 6315</strain>
    </source>
</reference>
<organism evidence="2 3">
    <name type="scientific">Salinomyces thailandicus</name>
    <dbReference type="NCBI Taxonomy" id="706561"/>
    <lineage>
        <taxon>Eukaryota</taxon>
        <taxon>Fungi</taxon>
        <taxon>Dikarya</taxon>
        <taxon>Ascomycota</taxon>
        <taxon>Pezizomycotina</taxon>
        <taxon>Dothideomycetes</taxon>
        <taxon>Dothideomycetidae</taxon>
        <taxon>Mycosphaerellales</taxon>
        <taxon>Teratosphaeriaceae</taxon>
        <taxon>Salinomyces</taxon>
    </lineage>
</organism>
<evidence type="ECO:0000256" key="1">
    <source>
        <dbReference type="SAM" id="MobiDB-lite"/>
    </source>
</evidence>
<keyword evidence="3" id="KW-1185">Reference proteome</keyword>
<dbReference type="OrthoDB" id="5374569at2759"/>
<accession>A0A4U0UDY9</accession>
<evidence type="ECO:0000313" key="3">
    <source>
        <dbReference type="Proteomes" id="UP000308549"/>
    </source>
</evidence>
<sequence>MPRTLPWLVQGAKKQQASSSSPVSRRKRAATPEDLVDADLNTTGVVTPERRQKRNQARSPSTSPPPAPPDVEYMHEGYSGDDIWMMVEDEFYSTAQMFTQHIHHAAYVELKKKAKARGRDTLQSIARPTDGRTKQNSALLLKKEREEKEEQIKRGLGNDAPGSGSDDEAEDEYMHDPLLSGLMAGSQRIEQQLTGLGKVQAKTRAAAGFSKSPKKAERTYNAEAESVPRKSRKPSVERPASPMLSASSDEDDEDLDAKPAGPKKAVRKAPLSSSTKSERPKTDGFFKRFGDPQQGCSRLSEVRGPLTSRDSAERNKTIKQPVPCKASSPTAALQEEASQVQGRNQRTNDFLARRRAAKEKAEREVKEKAKNEVAIATFAL</sequence>
<dbReference type="AlphaFoldDB" id="A0A4U0UDY9"/>
<gene>
    <name evidence="2" type="ORF">B0A50_00460</name>
</gene>
<feature type="compositionally biased region" description="Polar residues" evidence="1">
    <location>
        <begin position="327"/>
        <end position="348"/>
    </location>
</feature>
<comment type="caution">
    <text evidence="2">The sequence shown here is derived from an EMBL/GenBank/DDBJ whole genome shotgun (WGS) entry which is preliminary data.</text>
</comment>
<feature type="region of interest" description="Disordered" evidence="1">
    <location>
        <begin position="1"/>
        <end position="75"/>
    </location>
</feature>